<proteinExistence type="predicted"/>
<dbReference type="Proteomes" id="UP001500782">
    <property type="component" value="Unassembled WGS sequence"/>
</dbReference>
<dbReference type="InterPro" id="IPR045956">
    <property type="entry name" value="DUF6376"/>
</dbReference>
<feature type="signal peptide" evidence="1">
    <location>
        <begin position="1"/>
        <end position="20"/>
    </location>
</feature>
<gene>
    <name evidence="2" type="ORF">GCM10008967_18320</name>
</gene>
<feature type="chain" id="PRO_5046693574" evidence="1">
    <location>
        <begin position="21"/>
        <end position="148"/>
    </location>
</feature>
<accession>A0ABN0W7Y7</accession>
<dbReference type="PROSITE" id="PS51257">
    <property type="entry name" value="PROKAR_LIPOPROTEIN"/>
    <property type="match status" value="1"/>
</dbReference>
<sequence>MKKWFGLVALLFLLSGCSLIEGVNNTLEYVNEATDYINEASQFAGEVPALAEQAVSDPAAREQLVQQLEEMKEEIGEFNQLEPPGIAKDIHQKIEEYNTTIQTTIDQSLEKINEGQYKLEELLSNSPLIQTIENLQNTLNQLEQLGNG</sequence>
<organism evidence="2 3">
    <name type="scientific">Bacillus carboniphilus</name>
    <dbReference type="NCBI Taxonomy" id="86663"/>
    <lineage>
        <taxon>Bacteria</taxon>
        <taxon>Bacillati</taxon>
        <taxon>Bacillota</taxon>
        <taxon>Bacilli</taxon>
        <taxon>Bacillales</taxon>
        <taxon>Bacillaceae</taxon>
        <taxon>Bacillus</taxon>
    </lineage>
</organism>
<dbReference type="Pfam" id="PF19903">
    <property type="entry name" value="DUF6376"/>
    <property type="match status" value="1"/>
</dbReference>
<keyword evidence="1" id="KW-0732">Signal</keyword>
<dbReference type="RefSeq" id="WP_343798400.1">
    <property type="nucleotide sequence ID" value="NZ_BAAADJ010000019.1"/>
</dbReference>
<dbReference type="EMBL" id="BAAADJ010000019">
    <property type="protein sequence ID" value="GAA0328175.1"/>
    <property type="molecule type" value="Genomic_DNA"/>
</dbReference>
<keyword evidence="3" id="KW-1185">Reference proteome</keyword>
<reference evidence="2 3" key="1">
    <citation type="journal article" date="2019" name="Int. J. Syst. Evol. Microbiol.">
        <title>The Global Catalogue of Microorganisms (GCM) 10K type strain sequencing project: providing services to taxonomists for standard genome sequencing and annotation.</title>
        <authorList>
            <consortium name="The Broad Institute Genomics Platform"/>
            <consortium name="The Broad Institute Genome Sequencing Center for Infectious Disease"/>
            <person name="Wu L."/>
            <person name="Ma J."/>
        </authorList>
    </citation>
    <scope>NUCLEOTIDE SEQUENCE [LARGE SCALE GENOMIC DNA]</scope>
    <source>
        <strain evidence="2 3">JCM 9731</strain>
    </source>
</reference>
<evidence type="ECO:0000256" key="1">
    <source>
        <dbReference type="SAM" id="SignalP"/>
    </source>
</evidence>
<comment type="caution">
    <text evidence="2">The sequence shown here is derived from an EMBL/GenBank/DDBJ whole genome shotgun (WGS) entry which is preliminary data.</text>
</comment>
<evidence type="ECO:0000313" key="2">
    <source>
        <dbReference type="EMBL" id="GAA0328175.1"/>
    </source>
</evidence>
<evidence type="ECO:0000313" key="3">
    <source>
        <dbReference type="Proteomes" id="UP001500782"/>
    </source>
</evidence>
<name>A0ABN0W7Y7_9BACI</name>
<protein>
    <submittedName>
        <fullName evidence="2">DUF6376 family protein</fullName>
    </submittedName>
</protein>